<evidence type="ECO:0000313" key="2">
    <source>
        <dbReference type="Proteomes" id="UP000279600"/>
    </source>
</evidence>
<name>A0A3S9N084_9FLAO</name>
<sequence length="534" mass="62822">MGKEVETENRDNDWRKIVEGGYMGIIKGSLNRIAVFGHDTILNNVIRLLVNVNKGGEEENQNADEVLVALDKFFIFKNIWKPTLEILYEKYLPGIDYEFNWIIEATPYTLTICKLTKEHFEDVELKYHMDLAKLDDNDIEHNFSKVVEDLGLKNMNLDGHLEKRLSQSTLPSTNKEKLELLFRLMNFPPLQELTLFYRRYVEKINKEHKELGVGFTTIAEVEMPKIGMSEALHYSYFQIDHEVFKKYGLKGFSANPELKQFAEEFKNIRVKAHSRKDELEDDMICPCCGEKQTIILPEELLQYKLLLENTAIAEKIGLVYFKEFFEDFKKSMADRFGNFLPNLNIVNNPKVIILVEGESEEVAIPILAFRKRFVLSHNEIQVYNSKSKQKLKEDFFNFRSKYPKRKMVCFLDSDATKERDDINRVIQNEQNKYRMIFIENGTFEDLFDIKYSVEILNYLYPEEPKILITDFDRNNDFLSNISRILYQKKKATYNKVLFARTIAQRINIDSVPEPINQILDIVKDFSEPSKFIRK</sequence>
<protein>
    <recommendedName>
        <fullName evidence="3">Toprim domain-containing protein</fullName>
    </recommendedName>
</protein>
<dbReference type="EMBL" id="CP034549">
    <property type="protein sequence ID" value="AZQ44830.1"/>
    <property type="molecule type" value="Genomic_DNA"/>
</dbReference>
<dbReference type="OrthoDB" id="1391951at2"/>
<reference evidence="1 2" key="1">
    <citation type="submission" date="2018-12" db="EMBL/GenBank/DDBJ databases">
        <title>Complete genome of Nonlabens sp. MJ115.</title>
        <authorList>
            <person name="Choi H.S."/>
            <person name="Jung J."/>
        </authorList>
    </citation>
    <scope>NUCLEOTIDE SEQUENCE [LARGE SCALE GENOMIC DNA]</scope>
    <source>
        <strain evidence="1 2">MJ115</strain>
    </source>
</reference>
<dbReference type="RefSeq" id="WP_126448545.1">
    <property type="nucleotide sequence ID" value="NZ_CP034549.1"/>
</dbReference>
<accession>A0A3S9N084</accession>
<evidence type="ECO:0000313" key="1">
    <source>
        <dbReference type="EMBL" id="AZQ44830.1"/>
    </source>
</evidence>
<dbReference type="KEGG" id="noj:EJ995_11530"/>
<evidence type="ECO:0008006" key="3">
    <source>
        <dbReference type="Google" id="ProtNLM"/>
    </source>
</evidence>
<dbReference type="Proteomes" id="UP000279600">
    <property type="component" value="Chromosome"/>
</dbReference>
<proteinExistence type="predicted"/>
<dbReference type="AlphaFoldDB" id="A0A3S9N084"/>
<organism evidence="1 2">
    <name type="scientific">Nonlabens ponticola</name>
    <dbReference type="NCBI Taxonomy" id="2496866"/>
    <lineage>
        <taxon>Bacteria</taxon>
        <taxon>Pseudomonadati</taxon>
        <taxon>Bacteroidota</taxon>
        <taxon>Flavobacteriia</taxon>
        <taxon>Flavobacteriales</taxon>
        <taxon>Flavobacteriaceae</taxon>
        <taxon>Nonlabens</taxon>
    </lineage>
</organism>
<keyword evidence="2" id="KW-1185">Reference proteome</keyword>
<gene>
    <name evidence="1" type="ORF">EJ995_11530</name>
</gene>